<sequence length="40" mass="4452">MIQEGKITTTEIRAAVIVTVFVILDIRNDSITNDRSISAF</sequence>
<dbReference type="AlphaFoldDB" id="A0A212K5L7"/>
<reference evidence="1" key="1">
    <citation type="submission" date="2016-04" db="EMBL/GenBank/DDBJ databases">
        <authorList>
            <person name="Evans L.H."/>
            <person name="Alamgir A."/>
            <person name="Owens N."/>
            <person name="Weber N.D."/>
            <person name="Virtaneva K."/>
            <person name="Barbian K."/>
            <person name="Babar A."/>
            <person name="Rosenke K."/>
        </authorList>
    </citation>
    <scope>NUCLEOTIDE SEQUENCE</scope>
    <source>
        <strain evidence="1">86-1</strain>
    </source>
</reference>
<evidence type="ECO:0000313" key="1">
    <source>
        <dbReference type="EMBL" id="SBW06942.1"/>
    </source>
</evidence>
<name>A0A212K5L7_9BACT</name>
<gene>
    <name evidence="1" type="ORF">KL86DYS1_31524</name>
</gene>
<protein>
    <submittedName>
        <fullName evidence="1">Uncharacterized protein</fullName>
    </submittedName>
</protein>
<dbReference type="EMBL" id="FLUM01000003">
    <property type="protein sequence ID" value="SBW06942.1"/>
    <property type="molecule type" value="Genomic_DNA"/>
</dbReference>
<proteinExistence type="predicted"/>
<organism evidence="1">
    <name type="scientific">uncultured Dysgonomonas sp</name>
    <dbReference type="NCBI Taxonomy" id="206096"/>
    <lineage>
        <taxon>Bacteria</taxon>
        <taxon>Pseudomonadati</taxon>
        <taxon>Bacteroidota</taxon>
        <taxon>Bacteroidia</taxon>
        <taxon>Bacteroidales</taxon>
        <taxon>Dysgonomonadaceae</taxon>
        <taxon>Dysgonomonas</taxon>
        <taxon>environmental samples</taxon>
    </lineage>
</organism>
<accession>A0A212K5L7</accession>